<feature type="compositionally biased region" description="Basic and acidic residues" evidence="1">
    <location>
        <begin position="118"/>
        <end position="135"/>
    </location>
</feature>
<feature type="region of interest" description="Disordered" evidence="1">
    <location>
        <begin position="117"/>
        <end position="179"/>
    </location>
</feature>
<evidence type="ECO:0000256" key="1">
    <source>
        <dbReference type="SAM" id="MobiDB-lite"/>
    </source>
</evidence>
<feature type="transmembrane region" description="Helical" evidence="2">
    <location>
        <begin position="36"/>
        <end position="54"/>
    </location>
</feature>
<name>A0A7S4QFK0_9STRA</name>
<feature type="region of interest" description="Disordered" evidence="1">
    <location>
        <begin position="201"/>
        <end position="223"/>
    </location>
</feature>
<evidence type="ECO:0000313" key="3">
    <source>
        <dbReference type="EMBL" id="CAE4580333.1"/>
    </source>
</evidence>
<feature type="compositionally biased region" description="Low complexity" evidence="1">
    <location>
        <begin position="140"/>
        <end position="149"/>
    </location>
</feature>
<sequence length="761" mass="84047">MEQGGANNAIPHAHFLCNISGNRSGYRRQYPHWSKVLLLLLFYAIVFVLVIQLASTKVTERSFDVIFYRMLTRHIPKWHTSSNPDPQEITSNDLTTDSETSITYFKRNLTHSKVTTLYREKKAKSQREANTEHSGRVLLTKTSKSSKSKGATSFPRPSSQPSSLNSEFGSGITTLSEPFASRDPSAYPLMSPSLMPIVPPSEDLSLSSPSLAPSELSVPRTAPSTSPIYLNGIKQDHELDIEKLFSNELFGSKVPSEVPILAPLVHASLRPSVVPVNYISSSSPSQVINNSETSAFSNLHVFTASVEKYISSKPTLTPTQSTELTVSPDLRADVHIQNTPEVSWEPTKIMSKHPTNYAPPGPTVVSGPSVAPSSIPAQVFSSPTMIPSKMTGTTNNQSGLQSLHLDAMSPDQLLMQLDHLSPSSLSQINMISSVVEGIRSNTSSSCCEVADDISVIPFIIDYKYLLLVATDTDIKGILSDIEKSLHEHIVKTDLDCQAVASGMKRRTQIVNNSTNEPPVGFDTSPVDSIKEGDFCDTERSTSVRCEVIKGGFTIFLQKAAQKDTEKLRRRYIDISKDFMETQLPKDTNYSIIGLHFLREDVKNQPLSGSLFDGRGKQKNGIATGLVIVIFLIVSTCSAVIFVYLVSFIVRKRRMRECKKRDQADHDFDLGNNSDIFSSEDGLSSVGISFTVHAEKTSSSLNREIQKQSIPPCPSLLYGIDFYLNNKAWLYTSDLTDIIIRSSDISPTDNIWDDEIYLPPFT</sequence>
<dbReference type="AlphaFoldDB" id="A0A7S4QFK0"/>
<feature type="transmembrane region" description="Helical" evidence="2">
    <location>
        <begin position="624"/>
        <end position="649"/>
    </location>
</feature>
<dbReference type="EMBL" id="HBNS01001548">
    <property type="protein sequence ID" value="CAE4580333.1"/>
    <property type="molecule type" value="Transcribed_RNA"/>
</dbReference>
<feature type="compositionally biased region" description="Low complexity" evidence="1">
    <location>
        <begin position="201"/>
        <end position="217"/>
    </location>
</feature>
<gene>
    <name evidence="3" type="ORF">DBRI00130_LOCUS1243</name>
</gene>
<evidence type="ECO:0000256" key="2">
    <source>
        <dbReference type="SAM" id="Phobius"/>
    </source>
</evidence>
<keyword evidence="2" id="KW-1133">Transmembrane helix</keyword>
<protein>
    <submittedName>
        <fullName evidence="3">Uncharacterized protein</fullName>
    </submittedName>
</protein>
<proteinExistence type="predicted"/>
<organism evidence="3">
    <name type="scientific">Ditylum brightwellii</name>
    <dbReference type="NCBI Taxonomy" id="49249"/>
    <lineage>
        <taxon>Eukaryota</taxon>
        <taxon>Sar</taxon>
        <taxon>Stramenopiles</taxon>
        <taxon>Ochrophyta</taxon>
        <taxon>Bacillariophyta</taxon>
        <taxon>Mediophyceae</taxon>
        <taxon>Lithodesmiophycidae</taxon>
        <taxon>Lithodesmiales</taxon>
        <taxon>Lithodesmiaceae</taxon>
        <taxon>Ditylum</taxon>
    </lineage>
</organism>
<keyword evidence="2" id="KW-0812">Transmembrane</keyword>
<reference evidence="3" key="1">
    <citation type="submission" date="2021-01" db="EMBL/GenBank/DDBJ databases">
        <authorList>
            <person name="Corre E."/>
            <person name="Pelletier E."/>
            <person name="Niang G."/>
            <person name="Scheremetjew M."/>
            <person name="Finn R."/>
            <person name="Kale V."/>
            <person name="Holt S."/>
            <person name="Cochrane G."/>
            <person name="Meng A."/>
            <person name="Brown T."/>
            <person name="Cohen L."/>
        </authorList>
    </citation>
    <scope>NUCLEOTIDE SEQUENCE</scope>
    <source>
        <strain evidence="3">GSO104</strain>
    </source>
</reference>
<feature type="compositionally biased region" description="Polar residues" evidence="1">
    <location>
        <begin position="155"/>
        <end position="176"/>
    </location>
</feature>
<keyword evidence="2" id="KW-0472">Membrane</keyword>
<accession>A0A7S4QFK0</accession>